<accession>A0A4P6XJ54</accession>
<dbReference type="AlphaFoldDB" id="A0A4P6XJ54"/>
<feature type="compositionally biased region" description="Basic and acidic residues" evidence="1">
    <location>
        <begin position="1"/>
        <end position="10"/>
    </location>
</feature>
<evidence type="ECO:0000313" key="3">
    <source>
        <dbReference type="Proteomes" id="UP000292447"/>
    </source>
</evidence>
<name>A0A4P6XJ54_9ASCO</name>
<evidence type="ECO:0000256" key="1">
    <source>
        <dbReference type="SAM" id="MobiDB-lite"/>
    </source>
</evidence>
<sequence>MDGLRDERRSLAPLAQAGVSRQQLLRRRPGPQRPVRPNPEPEETIVTQCNRCDKDFVQKKAADQQSARGRVGRVPRLFKLCEHCREMGKGRLRRWQMRTKEHGGLCRRCGVVLGADDGQYVLCVKCRQAFRDRKLRRINEGKCILCCEPMKEEDMEDAPGRENVVKRRCRKCRELRLSQPQTKPFTSEFIQSMYKP</sequence>
<dbReference type="Proteomes" id="UP000292447">
    <property type="component" value="Chromosome I"/>
</dbReference>
<evidence type="ECO:0000313" key="2">
    <source>
        <dbReference type="EMBL" id="QBM86106.1"/>
    </source>
</evidence>
<protein>
    <submittedName>
        <fullName evidence="2">Uncharacterized protein</fullName>
    </submittedName>
</protein>
<proteinExistence type="predicted"/>
<feature type="region of interest" description="Disordered" evidence="1">
    <location>
        <begin position="1"/>
        <end position="42"/>
    </location>
</feature>
<keyword evidence="3" id="KW-1185">Reference proteome</keyword>
<gene>
    <name evidence="2" type="ORF">METSCH_A07410</name>
</gene>
<dbReference type="EMBL" id="CP034456">
    <property type="protein sequence ID" value="QBM86106.1"/>
    <property type="molecule type" value="Genomic_DNA"/>
</dbReference>
<dbReference type="STRING" id="2163413.A0A4P6XJ54"/>
<organism evidence="2 3">
    <name type="scientific">Metschnikowia aff. pulcherrima</name>
    <dbReference type="NCBI Taxonomy" id="2163413"/>
    <lineage>
        <taxon>Eukaryota</taxon>
        <taxon>Fungi</taxon>
        <taxon>Dikarya</taxon>
        <taxon>Ascomycota</taxon>
        <taxon>Saccharomycotina</taxon>
        <taxon>Pichiomycetes</taxon>
        <taxon>Metschnikowiaceae</taxon>
        <taxon>Metschnikowia</taxon>
    </lineage>
</organism>
<reference evidence="3" key="1">
    <citation type="submission" date="2019-03" db="EMBL/GenBank/DDBJ databases">
        <title>Snf2 controls pulcherriminic acid biosynthesis and connects pigmentation and antifungal activity of the yeast Metschnikowia pulcherrima.</title>
        <authorList>
            <person name="Gore-Lloyd D."/>
            <person name="Sumann I."/>
            <person name="Brachmann A.O."/>
            <person name="Schneeberger K."/>
            <person name="Ortiz-Merino R.A."/>
            <person name="Moreno-Beltran M."/>
            <person name="Schlaefli M."/>
            <person name="Kirner P."/>
            <person name="Santos Kron A."/>
            <person name="Wolfe K.H."/>
            <person name="Piel J."/>
            <person name="Ahrens C.H."/>
            <person name="Henk D."/>
            <person name="Freimoser F.M."/>
        </authorList>
    </citation>
    <scope>NUCLEOTIDE SEQUENCE [LARGE SCALE GENOMIC DNA]</scope>
    <source>
        <strain evidence="3">APC 1.2</strain>
    </source>
</reference>